<proteinExistence type="predicted"/>
<dbReference type="KEGG" id="csv:101221139"/>
<dbReference type="OrthoDB" id="1918704at2759"/>
<dbReference type="EMBL" id="CM002927">
    <property type="protein sequence ID" value="KGN47878.1"/>
    <property type="molecule type" value="Genomic_DNA"/>
</dbReference>
<sequence>MLELCLMASHGYPSALVLHHQQHPSREIKDCQPLLSICGARPEIAVGSVLRSIHPEQSDQLWKSIIGMPESNQLVEFDPKVRSLRMVDARDNQGNSLIFGSRSDEEFKKYEKFLEFLVSCPSEDNKHALNLPDLMGLQELNTQLSRGPLSTSHILSSCEFDTHEPIMDFVGELIRSSKITILPDGQIFSTETGAKIKDLLSVVAEFYLPKNSLSWSKQSILVPNYDRLNGAVGSHIYDSSLKLHPTTIAPIKSPDIIKVKPSRKNRNSKKVGRERDLYKKNYFHACESMLSYMFNKQRHGRQAIQSLKNSGRELPQLLTQFSAGIAGTGLVVLFSVMSKVAYGRAPMCSSNLLNTGFGLGLVWVSFAVNKLRDTIICISKKANRVGLKEDEMTRRVDKSLNEIFFRAAALMTVAILRIG</sequence>
<organism evidence="1 2">
    <name type="scientific">Cucumis sativus</name>
    <name type="common">Cucumber</name>
    <dbReference type="NCBI Taxonomy" id="3659"/>
    <lineage>
        <taxon>Eukaryota</taxon>
        <taxon>Viridiplantae</taxon>
        <taxon>Streptophyta</taxon>
        <taxon>Embryophyta</taxon>
        <taxon>Tracheophyta</taxon>
        <taxon>Spermatophyta</taxon>
        <taxon>Magnoliopsida</taxon>
        <taxon>eudicotyledons</taxon>
        <taxon>Gunneridae</taxon>
        <taxon>Pentapetalae</taxon>
        <taxon>rosids</taxon>
        <taxon>fabids</taxon>
        <taxon>Cucurbitales</taxon>
        <taxon>Cucurbitaceae</taxon>
        <taxon>Benincaseae</taxon>
        <taxon>Cucumis</taxon>
    </lineage>
</organism>
<gene>
    <name evidence="1" type="ORF">Csa_6G409350</name>
</gene>
<name>A0A0A0KEA4_CUCSA</name>
<keyword evidence="2" id="KW-1185">Reference proteome</keyword>
<reference evidence="1 2" key="3">
    <citation type="journal article" date="2010" name="BMC Genomics">
        <title>Transcriptome sequencing and comparative analysis of cucumber flowers with different sex types.</title>
        <authorList>
            <person name="Guo S."/>
            <person name="Zheng Y."/>
            <person name="Joung J.G."/>
            <person name="Liu S."/>
            <person name="Zhang Z."/>
            <person name="Crasta O.R."/>
            <person name="Sobral B.W."/>
            <person name="Xu Y."/>
            <person name="Huang S."/>
            <person name="Fei Z."/>
        </authorList>
    </citation>
    <scope>NUCLEOTIDE SEQUENCE [LARGE SCALE GENOMIC DNA]</scope>
    <source>
        <strain evidence="2">cv. 9930</strain>
    </source>
</reference>
<evidence type="ECO:0000313" key="1">
    <source>
        <dbReference type="EMBL" id="KGN47878.1"/>
    </source>
</evidence>
<dbReference type="AlphaFoldDB" id="A0A0A0KEA4"/>
<dbReference type="OMA" id="HPDGQIT"/>
<dbReference type="Proteomes" id="UP000029981">
    <property type="component" value="Chromosome 6"/>
</dbReference>
<dbReference type="STRING" id="3659.A0A0A0KEA4"/>
<accession>A0A0A0KEA4</accession>
<reference evidence="1 2" key="1">
    <citation type="journal article" date="2009" name="Nat. Genet.">
        <title>The genome of the cucumber, Cucumis sativus L.</title>
        <authorList>
            <person name="Huang S."/>
            <person name="Li R."/>
            <person name="Zhang Z."/>
            <person name="Li L."/>
            <person name="Gu X."/>
            <person name="Fan W."/>
            <person name="Lucas W.J."/>
            <person name="Wang X."/>
            <person name="Xie B."/>
            <person name="Ni P."/>
            <person name="Ren Y."/>
            <person name="Zhu H."/>
            <person name="Li J."/>
            <person name="Lin K."/>
            <person name="Jin W."/>
            <person name="Fei Z."/>
            <person name="Li G."/>
            <person name="Staub J."/>
            <person name="Kilian A."/>
            <person name="van der Vossen E.A."/>
            <person name="Wu Y."/>
            <person name="Guo J."/>
            <person name="He J."/>
            <person name="Jia Z."/>
            <person name="Ren Y."/>
            <person name="Tian G."/>
            <person name="Lu Y."/>
            <person name="Ruan J."/>
            <person name="Qian W."/>
            <person name="Wang M."/>
            <person name="Huang Q."/>
            <person name="Li B."/>
            <person name="Xuan Z."/>
            <person name="Cao J."/>
            <person name="Asan"/>
            <person name="Wu Z."/>
            <person name="Zhang J."/>
            <person name="Cai Q."/>
            <person name="Bai Y."/>
            <person name="Zhao B."/>
            <person name="Han Y."/>
            <person name="Li Y."/>
            <person name="Li X."/>
            <person name="Wang S."/>
            <person name="Shi Q."/>
            <person name="Liu S."/>
            <person name="Cho W.K."/>
            <person name="Kim J.Y."/>
            <person name="Xu Y."/>
            <person name="Heller-Uszynska K."/>
            <person name="Miao H."/>
            <person name="Cheng Z."/>
            <person name="Zhang S."/>
            <person name="Wu J."/>
            <person name="Yang Y."/>
            <person name="Kang H."/>
            <person name="Li M."/>
            <person name="Liang H."/>
            <person name="Ren X."/>
            <person name="Shi Z."/>
            <person name="Wen M."/>
            <person name="Jian M."/>
            <person name="Yang H."/>
            <person name="Zhang G."/>
            <person name="Yang Z."/>
            <person name="Chen R."/>
            <person name="Liu S."/>
            <person name="Li J."/>
            <person name="Ma L."/>
            <person name="Liu H."/>
            <person name="Zhou Y."/>
            <person name="Zhao J."/>
            <person name="Fang X."/>
            <person name="Li G."/>
            <person name="Fang L."/>
            <person name="Li Y."/>
            <person name="Liu D."/>
            <person name="Zheng H."/>
            <person name="Zhang Y."/>
            <person name="Qin N."/>
            <person name="Li Z."/>
            <person name="Yang G."/>
            <person name="Yang S."/>
            <person name="Bolund L."/>
            <person name="Kristiansen K."/>
            <person name="Zheng H."/>
            <person name="Li S."/>
            <person name="Zhang X."/>
            <person name="Yang H."/>
            <person name="Wang J."/>
            <person name="Sun R."/>
            <person name="Zhang B."/>
            <person name="Jiang S."/>
            <person name="Wang J."/>
            <person name="Du Y."/>
            <person name="Li S."/>
        </authorList>
    </citation>
    <scope>NUCLEOTIDE SEQUENCE [LARGE SCALE GENOMIC DNA]</scope>
    <source>
        <strain evidence="2">cv. 9930</strain>
    </source>
</reference>
<dbReference type="eggNOG" id="ENOG502QUNS">
    <property type="taxonomic scope" value="Eukaryota"/>
</dbReference>
<protein>
    <submittedName>
        <fullName evidence="1">Uncharacterized protein</fullName>
    </submittedName>
</protein>
<dbReference type="PANTHER" id="PTHR35095">
    <property type="entry name" value="OS05G0143300 PROTEIN"/>
    <property type="match status" value="1"/>
</dbReference>
<dbReference type="PANTHER" id="PTHR35095:SF1">
    <property type="entry name" value="OS05G0143300 PROTEIN"/>
    <property type="match status" value="1"/>
</dbReference>
<evidence type="ECO:0000313" key="2">
    <source>
        <dbReference type="Proteomes" id="UP000029981"/>
    </source>
</evidence>
<reference evidence="1 2" key="4">
    <citation type="journal article" date="2011" name="BMC Genomics">
        <title>RNA-Seq improves annotation of protein-coding genes in the cucumber genome.</title>
        <authorList>
            <person name="Li Z."/>
            <person name="Zhang Z."/>
            <person name="Yan P."/>
            <person name="Huang S."/>
            <person name="Fei Z."/>
            <person name="Lin K."/>
        </authorList>
    </citation>
    <scope>NUCLEOTIDE SEQUENCE [LARGE SCALE GENOMIC DNA]</scope>
    <source>
        <strain evidence="2">cv. 9930</strain>
    </source>
</reference>
<dbReference type="Gramene" id="KGN47878">
    <property type="protein sequence ID" value="KGN47878"/>
    <property type="gene ID" value="Csa_6G409350"/>
</dbReference>
<reference evidence="1 2" key="2">
    <citation type="journal article" date="2009" name="PLoS ONE">
        <title>An integrated genetic and cytogenetic map of the cucumber genome.</title>
        <authorList>
            <person name="Ren Y."/>
            <person name="Zhang Z."/>
            <person name="Liu J."/>
            <person name="Staub J.E."/>
            <person name="Han Y."/>
            <person name="Cheng Z."/>
            <person name="Li X."/>
            <person name="Lu J."/>
            <person name="Miao H."/>
            <person name="Kang H."/>
            <person name="Xie B."/>
            <person name="Gu X."/>
            <person name="Wang X."/>
            <person name="Du Y."/>
            <person name="Jin W."/>
            <person name="Huang S."/>
        </authorList>
    </citation>
    <scope>NUCLEOTIDE SEQUENCE [LARGE SCALE GENOMIC DNA]</scope>
    <source>
        <strain evidence="2">cv. 9930</strain>
    </source>
</reference>